<dbReference type="RefSeq" id="WP_117441343.1">
    <property type="nucleotide sequence ID" value="NZ_QVIA01000041.1"/>
</dbReference>
<dbReference type="GO" id="GO:0004519">
    <property type="term" value="F:endonuclease activity"/>
    <property type="evidence" value="ECO:0007669"/>
    <property type="project" value="UniProtKB-KW"/>
</dbReference>
<sequence>MKQTKAFYKDKKWQRKRLYILRRDGYKCQESKRYGQYSEATTVHHIYPLEDYPEISFEDWNLISMSGERHDTMHNRVTGKLTEKGMYWQNRRRKEFEEWKKRNVTCMEQK</sequence>
<dbReference type="AlphaFoldDB" id="A0A3E2WD11"/>
<protein>
    <submittedName>
        <fullName evidence="2">HNH endonuclease</fullName>
    </submittedName>
</protein>
<keyword evidence="2" id="KW-0378">Hydrolase</keyword>
<keyword evidence="2" id="KW-0255">Endonuclease</keyword>
<dbReference type="Gene3D" id="1.10.30.50">
    <property type="match status" value="1"/>
</dbReference>
<dbReference type="InterPro" id="IPR003615">
    <property type="entry name" value="HNH_nuc"/>
</dbReference>
<proteinExistence type="predicted"/>
<accession>A0A3E2WD11</accession>
<feature type="domain" description="HNH nuclease" evidence="1">
    <location>
        <begin position="15"/>
        <end position="71"/>
    </location>
</feature>
<organism evidence="2 3">
    <name type="scientific">Hungatella hathewayi</name>
    <dbReference type="NCBI Taxonomy" id="154046"/>
    <lineage>
        <taxon>Bacteria</taxon>
        <taxon>Bacillati</taxon>
        <taxon>Bacillota</taxon>
        <taxon>Clostridia</taxon>
        <taxon>Lachnospirales</taxon>
        <taxon>Lachnospiraceae</taxon>
        <taxon>Hungatella</taxon>
    </lineage>
</organism>
<dbReference type="Proteomes" id="UP000261111">
    <property type="component" value="Unassembled WGS sequence"/>
</dbReference>
<name>A0A3E2WD11_9FIRM</name>
<evidence type="ECO:0000313" key="3">
    <source>
        <dbReference type="Proteomes" id="UP000261111"/>
    </source>
</evidence>
<evidence type="ECO:0000259" key="1">
    <source>
        <dbReference type="SMART" id="SM00507"/>
    </source>
</evidence>
<keyword evidence="2" id="KW-0540">Nuclease</keyword>
<evidence type="ECO:0000313" key="2">
    <source>
        <dbReference type="EMBL" id="RGC23827.1"/>
    </source>
</evidence>
<comment type="caution">
    <text evidence="2">The sequence shown here is derived from an EMBL/GenBank/DDBJ whole genome shotgun (WGS) entry which is preliminary data.</text>
</comment>
<reference evidence="2 3" key="1">
    <citation type="submission" date="2018-08" db="EMBL/GenBank/DDBJ databases">
        <title>A genome reference for cultivated species of the human gut microbiota.</title>
        <authorList>
            <person name="Zou Y."/>
            <person name="Xue W."/>
            <person name="Luo G."/>
        </authorList>
    </citation>
    <scope>NUCLEOTIDE SEQUENCE [LARGE SCALE GENOMIC DNA]</scope>
    <source>
        <strain evidence="2 3">AF19-21</strain>
    </source>
</reference>
<gene>
    <name evidence="2" type="ORF">DWX41_21905</name>
</gene>
<dbReference type="SMART" id="SM00507">
    <property type="entry name" value="HNHc"/>
    <property type="match status" value="1"/>
</dbReference>
<dbReference type="EMBL" id="QVIA01000041">
    <property type="protein sequence ID" value="RGC23827.1"/>
    <property type="molecule type" value="Genomic_DNA"/>
</dbReference>